<dbReference type="EMBL" id="MVFC01000054">
    <property type="protein sequence ID" value="OON71543.1"/>
    <property type="molecule type" value="Genomic_DNA"/>
</dbReference>
<comment type="caution">
    <text evidence="8">The sequence shown here is derived from an EMBL/GenBank/DDBJ whole genome shotgun (WGS) entry which is preliminary data.</text>
</comment>
<evidence type="ECO:0000256" key="1">
    <source>
        <dbReference type="ARBA" id="ARBA00001962"/>
    </source>
</evidence>
<dbReference type="OrthoDB" id="5243643at2"/>
<dbReference type="InterPro" id="IPR015879">
    <property type="entry name" value="Ring_hydroxy_dOase_asu_C_dom"/>
</dbReference>
<dbReference type="InterPro" id="IPR017941">
    <property type="entry name" value="Rieske_2Fe-2S"/>
</dbReference>
<keyword evidence="6" id="KW-0411">Iron-sulfur</keyword>
<dbReference type="GO" id="GO:0005506">
    <property type="term" value="F:iron ion binding"/>
    <property type="evidence" value="ECO:0007669"/>
    <property type="project" value="InterPro"/>
</dbReference>
<evidence type="ECO:0000259" key="7">
    <source>
        <dbReference type="PROSITE" id="PS51296"/>
    </source>
</evidence>
<protein>
    <recommendedName>
        <fullName evidence="7">Rieske domain-containing protein</fullName>
    </recommendedName>
</protein>
<dbReference type="GO" id="GO:0051537">
    <property type="term" value="F:2 iron, 2 sulfur cluster binding"/>
    <property type="evidence" value="ECO:0007669"/>
    <property type="project" value="UniProtKB-KW"/>
</dbReference>
<keyword evidence="9" id="KW-1185">Reference proteome</keyword>
<dbReference type="RefSeq" id="WP_077974220.1">
    <property type="nucleotide sequence ID" value="NZ_CP045178.1"/>
</dbReference>
<dbReference type="GO" id="GO:0004497">
    <property type="term" value="F:monooxygenase activity"/>
    <property type="evidence" value="ECO:0007669"/>
    <property type="project" value="UniProtKB-ARBA"/>
</dbReference>
<dbReference type="PANTHER" id="PTHR43756:SF5">
    <property type="entry name" value="CHOLINE MONOOXYGENASE, CHLOROPLASTIC"/>
    <property type="match status" value="1"/>
</dbReference>
<evidence type="ECO:0000313" key="8">
    <source>
        <dbReference type="EMBL" id="OON71543.1"/>
    </source>
</evidence>
<keyword evidence="2" id="KW-0001">2Fe-2S</keyword>
<keyword evidence="3" id="KW-0479">Metal-binding</keyword>
<dbReference type="Gene3D" id="3.90.380.10">
    <property type="entry name" value="Naphthalene 1,2-dioxygenase Alpha Subunit, Chain A, domain 1"/>
    <property type="match status" value="2"/>
</dbReference>
<evidence type="ECO:0000256" key="5">
    <source>
        <dbReference type="ARBA" id="ARBA00023004"/>
    </source>
</evidence>
<dbReference type="Pfam" id="PF00848">
    <property type="entry name" value="Ring_hydroxyl_A"/>
    <property type="match status" value="1"/>
</dbReference>
<dbReference type="Gene3D" id="2.102.10.10">
    <property type="entry name" value="Rieske [2Fe-2S] iron-sulphur domain"/>
    <property type="match status" value="1"/>
</dbReference>
<evidence type="ECO:0000256" key="6">
    <source>
        <dbReference type="ARBA" id="ARBA00023014"/>
    </source>
</evidence>
<dbReference type="PANTHER" id="PTHR43756">
    <property type="entry name" value="CHOLINE MONOOXYGENASE, CHLOROPLASTIC"/>
    <property type="match status" value="1"/>
</dbReference>
<evidence type="ECO:0000256" key="3">
    <source>
        <dbReference type="ARBA" id="ARBA00022723"/>
    </source>
</evidence>
<proteinExistence type="predicted"/>
<dbReference type="Pfam" id="PF00355">
    <property type="entry name" value="Rieske"/>
    <property type="match status" value="1"/>
</dbReference>
<feature type="domain" description="Rieske" evidence="7">
    <location>
        <begin position="28"/>
        <end position="137"/>
    </location>
</feature>
<dbReference type="CDD" id="cd03469">
    <property type="entry name" value="Rieske_RO_Alpha_N"/>
    <property type="match status" value="1"/>
</dbReference>
<accession>A0A1V3ZZD6</accession>
<reference evidence="8 9" key="1">
    <citation type="submission" date="2017-02" db="EMBL/GenBank/DDBJ databases">
        <title>Draft Genome Sequence of Streptomyces tsukubaensis F601, a Producer of the immunosuppressant tacrolimus FK506.</title>
        <authorList>
            <person name="Zong G."/>
            <person name="Zhong C."/>
            <person name="Fu J."/>
            <person name="Qin R."/>
            <person name="Cao G."/>
        </authorList>
    </citation>
    <scope>NUCLEOTIDE SEQUENCE [LARGE SCALE GENOMIC DNA]</scope>
    <source>
        <strain evidence="8 9">F601</strain>
    </source>
</reference>
<dbReference type="Proteomes" id="UP000190539">
    <property type="component" value="Unassembled WGS sequence"/>
</dbReference>
<keyword evidence="5" id="KW-0408">Iron</keyword>
<dbReference type="AlphaFoldDB" id="A0A1V3ZZD6"/>
<sequence>MVSQWPGVYYHSPEIFKAEQDRIFGSTWQCTVRSAQLPKPGNFMRIEVAGESVLLVRNHSNEVRALLNLCRHRGSLLCTEESGNFGRSIRCPYHSWTYSLDGRIVAAPHIDEMSPSVREDRNLYTASTSEWLGYVWVNLDPHAKPLKSQMDPLLETRFGGEDVISKYSLEGLVVAHTVVYDVAANWKLISENFCECYHCPTMHPEICAIVPQFRTGYGTVSGPTGQGAELALGADGLSLSGRKTADPLPGLDVADQRMFYGVLLWPSVSLNFAPDHSLCMRIEPVAPDRTRVVAEWLFHPDAVAKPGFDPADAVSLFDVTNRQDFDVTELVQRGTHSRHFGQVYSPYEHLIGQFHDWVDNAMIDSANPTEA</sequence>
<evidence type="ECO:0000313" key="9">
    <source>
        <dbReference type="Proteomes" id="UP000190539"/>
    </source>
</evidence>
<dbReference type="PROSITE" id="PS51296">
    <property type="entry name" value="RIESKE"/>
    <property type="match status" value="1"/>
</dbReference>
<dbReference type="STRING" id="83656.B1H18_33310"/>
<keyword evidence="4" id="KW-0560">Oxidoreductase</keyword>
<dbReference type="SUPFAM" id="SSF55961">
    <property type="entry name" value="Bet v1-like"/>
    <property type="match status" value="1"/>
</dbReference>
<organism evidence="8 9">
    <name type="scientific">Streptomyces tsukubensis</name>
    <dbReference type="NCBI Taxonomy" id="83656"/>
    <lineage>
        <taxon>Bacteria</taxon>
        <taxon>Bacillati</taxon>
        <taxon>Actinomycetota</taxon>
        <taxon>Actinomycetes</taxon>
        <taxon>Kitasatosporales</taxon>
        <taxon>Streptomycetaceae</taxon>
        <taxon>Streptomyces</taxon>
    </lineage>
</organism>
<comment type="cofactor">
    <cofactor evidence="1">
        <name>Fe cation</name>
        <dbReference type="ChEBI" id="CHEBI:24875"/>
    </cofactor>
</comment>
<evidence type="ECO:0000256" key="2">
    <source>
        <dbReference type="ARBA" id="ARBA00022714"/>
    </source>
</evidence>
<gene>
    <name evidence="8" type="ORF">B1H18_33310</name>
</gene>
<dbReference type="InterPro" id="IPR036922">
    <property type="entry name" value="Rieske_2Fe-2S_sf"/>
</dbReference>
<dbReference type="InterPro" id="IPR001663">
    <property type="entry name" value="Rng_hydr_dOase-A"/>
</dbReference>
<evidence type="ECO:0000256" key="4">
    <source>
        <dbReference type="ARBA" id="ARBA00023002"/>
    </source>
</evidence>
<dbReference type="SUPFAM" id="SSF50022">
    <property type="entry name" value="ISP domain"/>
    <property type="match status" value="1"/>
</dbReference>
<dbReference type="PRINTS" id="PR00090">
    <property type="entry name" value="RNGDIOXGNASE"/>
</dbReference>
<dbReference type="GO" id="GO:0016705">
    <property type="term" value="F:oxidoreductase activity, acting on paired donors, with incorporation or reduction of molecular oxygen"/>
    <property type="evidence" value="ECO:0007669"/>
    <property type="project" value="UniProtKB-ARBA"/>
</dbReference>
<name>A0A1V3ZZD6_9ACTN</name>